<dbReference type="Proteomes" id="UP000199377">
    <property type="component" value="Unassembled WGS sequence"/>
</dbReference>
<dbReference type="AlphaFoldDB" id="A0A1I3HPE9"/>
<protein>
    <submittedName>
        <fullName evidence="1">Uncharacterized protein</fullName>
    </submittedName>
</protein>
<evidence type="ECO:0000313" key="2">
    <source>
        <dbReference type="Proteomes" id="UP000199377"/>
    </source>
</evidence>
<sequence>MLLCGIVVSGCGLDDPLTGPRGAFAGLDLPETPEVEGDAWPRLADVPDMPPPGVVGPGAPDPVAGAQLAESLKVEAAVAAARAESLGQPVLSPAETARLRAAGRSAAQ</sequence>
<evidence type="ECO:0000313" key="1">
    <source>
        <dbReference type="EMBL" id="SFI37503.1"/>
    </source>
</evidence>
<proteinExistence type="predicted"/>
<dbReference type="EMBL" id="FOQH01000006">
    <property type="protein sequence ID" value="SFI37503.1"/>
    <property type="molecule type" value="Genomic_DNA"/>
</dbReference>
<accession>A0A1I3HPE9</accession>
<gene>
    <name evidence="1" type="ORF">SAMN05216258_106101</name>
</gene>
<reference evidence="1 2" key="1">
    <citation type="submission" date="2016-10" db="EMBL/GenBank/DDBJ databases">
        <authorList>
            <person name="de Groot N.N."/>
        </authorList>
    </citation>
    <scope>NUCLEOTIDE SEQUENCE [LARGE SCALE GENOMIC DNA]</scope>
    <source>
        <strain evidence="1 2">CGMCC 1.11030</strain>
    </source>
</reference>
<organism evidence="1 2">
    <name type="scientific">Albimonas pacifica</name>
    <dbReference type="NCBI Taxonomy" id="1114924"/>
    <lineage>
        <taxon>Bacteria</taxon>
        <taxon>Pseudomonadati</taxon>
        <taxon>Pseudomonadota</taxon>
        <taxon>Alphaproteobacteria</taxon>
        <taxon>Rhodobacterales</taxon>
        <taxon>Paracoccaceae</taxon>
        <taxon>Albimonas</taxon>
    </lineage>
</organism>
<keyword evidence="2" id="KW-1185">Reference proteome</keyword>
<name>A0A1I3HPE9_9RHOB</name>
<dbReference type="RefSeq" id="WP_092860463.1">
    <property type="nucleotide sequence ID" value="NZ_FOQH01000006.1"/>
</dbReference>